<dbReference type="GO" id="GO:0003677">
    <property type="term" value="F:DNA binding"/>
    <property type="evidence" value="ECO:0007669"/>
    <property type="project" value="UniProtKB-KW"/>
</dbReference>
<name>A0A2I0UZM7_9BACI</name>
<proteinExistence type="predicted"/>
<evidence type="ECO:0000313" key="4">
    <source>
        <dbReference type="Proteomes" id="UP000234956"/>
    </source>
</evidence>
<protein>
    <submittedName>
        <fullName evidence="3">Transcriptional regulator</fullName>
    </submittedName>
</protein>
<dbReference type="CDD" id="cd00093">
    <property type="entry name" value="HTH_XRE"/>
    <property type="match status" value="1"/>
</dbReference>
<dbReference type="Pfam" id="PF01381">
    <property type="entry name" value="HTH_3"/>
    <property type="match status" value="1"/>
</dbReference>
<dbReference type="RefSeq" id="WP_101966679.1">
    <property type="nucleotide sequence ID" value="NZ_PDFK01000003.1"/>
</dbReference>
<dbReference type="PANTHER" id="PTHR46797">
    <property type="entry name" value="HTH-TYPE TRANSCRIPTIONAL REGULATOR"/>
    <property type="match status" value="1"/>
</dbReference>
<feature type="domain" description="HTH cro/C1-type" evidence="2">
    <location>
        <begin position="12"/>
        <end position="66"/>
    </location>
</feature>
<dbReference type="SMART" id="SM00530">
    <property type="entry name" value="HTH_XRE"/>
    <property type="match status" value="1"/>
</dbReference>
<evidence type="ECO:0000313" key="3">
    <source>
        <dbReference type="EMBL" id="PKU51476.1"/>
    </source>
</evidence>
<dbReference type="InterPro" id="IPR050807">
    <property type="entry name" value="TransReg_Diox_bact_type"/>
</dbReference>
<comment type="caution">
    <text evidence="3">The sequence shown here is derived from an EMBL/GenBank/DDBJ whole genome shotgun (WGS) entry which is preliminary data.</text>
</comment>
<dbReference type="PROSITE" id="PS50943">
    <property type="entry name" value="HTH_CROC1"/>
    <property type="match status" value="1"/>
</dbReference>
<keyword evidence="1" id="KW-0238">DNA-binding</keyword>
<evidence type="ECO:0000259" key="2">
    <source>
        <dbReference type="PROSITE" id="PS50943"/>
    </source>
</evidence>
<dbReference type="EMBL" id="PDFK01000003">
    <property type="protein sequence ID" value="PKU51476.1"/>
    <property type="molecule type" value="Genomic_DNA"/>
</dbReference>
<dbReference type="GO" id="GO:0005829">
    <property type="term" value="C:cytosol"/>
    <property type="evidence" value="ECO:0007669"/>
    <property type="project" value="TreeGrafter"/>
</dbReference>
<dbReference type="InterPro" id="IPR001387">
    <property type="entry name" value="Cro/C1-type_HTH"/>
</dbReference>
<organism evidence="3 4">
    <name type="scientific">Lysinibacillus fusiformis</name>
    <dbReference type="NCBI Taxonomy" id="28031"/>
    <lineage>
        <taxon>Bacteria</taxon>
        <taxon>Bacillati</taxon>
        <taxon>Bacillota</taxon>
        <taxon>Bacilli</taxon>
        <taxon>Bacillales</taxon>
        <taxon>Bacillaceae</taxon>
        <taxon>Lysinibacillus</taxon>
    </lineage>
</organism>
<dbReference type="SUPFAM" id="SSF47413">
    <property type="entry name" value="lambda repressor-like DNA-binding domains"/>
    <property type="match status" value="1"/>
</dbReference>
<dbReference type="Proteomes" id="UP000234956">
    <property type="component" value="Unassembled WGS sequence"/>
</dbReference>
<dbReference type="AlphaFoldDB" id="A0A2I0UZM7"/>
<evidence type="ECO:0000256" key="1">
    <source>
        <dbReference type="ARBA" id="ARBA00023125"/>
    </source>
</evidence>
<sequence length="119" mass="13752">MESLVKLIGSNIKEIRKLKKLTQEELAEKCGLQTSYVAGVERGDRNITIQSLEKIIEGLEETPGSIVNFDTLNFNNKYFEKKELIMILQNMVEDRNEAEVRLIINIANEVFNTYEKKDK</sequence>
<accession>A0A2I0UZM7</accession>
<gene>
    <name evidence="3" type="ORF">CRI88_12265</name>
</gene>
<reference evidence="3 4" key="1">
    <citation type="submission" date="2017-10" db="EMBL/GenBank/DDBJ databases">
        <title>Draft genome of Lysinibacillus fusiformis strain Juneja, a laboratory-derived pathogen of Drosophila melanogaster.</title>
        <authorList>
            <person name="Smith B.R."/>
            <person name="Unckless R.L."/>
        </authorList>
    </citation>
    <scope>NUCLEOTIDE SEQUENCE [LARGE SCALE GENOMIC DNA]</scope>
    <source>
        <strain evidence="3 4">Juneja</strain>
    </source>
</reference>
<dbReference type="GO" id="GO:0003700">
    <property type="term" value="F:DNA-binding transcription factor activity"/>
    <property type="evidence" value="ECO:0007669"/>
    <property type="project" value="TreeGrafter"/>
</dbReference>
<dbReference type="PANTHER" id="PTHR46797:SF24">
    <property type="entry name" value="DNA-BINDING PHAGE PROTEIN"/>
    <property type="match status" value="1"/>
</dbReference>
<dbReference type="InterPro" id="IPR010982">
    <property type="entry name" value="Lambda_DNA-bd_dom_sf"/>
</dbReference>
<dbReference type="Gene3D" id="1.10.260.40">
    <property type="entry name" value="lambda repressor-like DNA-binding domains"/>
    <property type="match status" value="1"/>
</dbReference>